<dbReference type="OrthoDB" id="5639593at2"/>
<evidence type="ECO:0000313" key="2">
    <source>
        <dbReference type="Proteomes" id="UP000055035"/>
    </source>
</evidence>
<organism evidence="1 2">
    <name type="scientific">Legionella jordanis</name>
    <dbReference type="NCBI Taxonomy" id="456"/>
    <lineage>
        <taxon>Bacteria</taxon>
        <taxon>Pseudomonadati</taxon>
        <taxon>Pseudomonadota</taxon>
        <taxon>Gammaproteobacteria</taxon>
        <taxon>Legionellales</taxon>
        <taxon>Legionellaceae</taxon>
        <taxon>Legionella</taxon>
    </lineage>
</organism>
<dbReference type="Proteomes" id="UP000055035">
    <property type="component" value="Unassembled WGS sequence"/>
</dbReference>
<dbReference type="AlphaFoldDB" id="A0A0W0V7N7"/>
<accession>A0A0W0V7N7</accession>
<gene>
    <name evidence="1" type="ORF">Ljor_0437</name>
</gene>
<protein>
    <submittedName>
        <fullName evidence="1">Uncharacterized protein</fullName>
    </submittedName>
</protein>
<dbReference type="STRING" id="456.Ljor_0437"/>
<dbReference type="EMBL" id="LNYJ01000011">
    <property type="protein sequence ID" value="KTD16131.1"/>
    <property type="molecule type" value="Genomic_DNA"/>
</dbReference>
<proteinExistence type="predicted"/>
<keyword evidence="2" id="KW-1185">Reference proteome</keyword>
<evidence type="ECO:0000313" key="1">
    <source>
        <dbReference type="EMBL" id="KTD16131.1"/>
    </source>
</evidence>
<reference evidence="1 2" key="1">
    <citation type="submission" date="2015-11" db="EMBL/GenBank/DDBJ databases">
        <title>Genomic analysis of 38 Legionella species identifies large and diverse effector repertoires.</title>
        <authorList>
            <person name="Burstein D."/>
            <person name="Amaro F."/>
            <person name="Zusman T."/>
            <person name="Lifshitz Z."/>
            <person name="Cohen O."/>
            <person name="Gilbert J.A."/>
            <person name="Pupko T."/>
            <person name="Shuman H.A."/>
            <person name="Segal G."/>
        </authorList>
    </citation>
    <scope>NUCLEOTIDE SEQUENCE [LARGE SCALE GENOMIC DNA]</scope>
    <source>
        <strain evidence="1 2">BL-540</strain>
    </source>
</reference>
<dbReference type="PATRIC" id="fig|456.5.peg.463"/>
<sequence>MKDKHERVFAYQLAKTITDEDLEKVAGGVTSGMTSSITMGPSGQTGNYDAHLDVHFDW</sequence>
<dbReference type="RefSeq" id="WP_156413810.1">
    <property type="nucleotide sequence ID" value="NZ_CAAAIC010000007.1"/>
</dbReference>
<name>A0A0W0V7N7_9GAMM</name>
<comment type="caution">
    <text evidence="1">The sequence shown here is derived from an EMBL/GenBank/DDBJ whole genome shotgun (WGS) entry which is preliminary data.</text>
</comment>